<proteinExistence type="predicted"/>
<dbReference type="EMBL" id="JAVDYC010000001">
    <property type="protein sequence ID" value="MDR7320016.1"/>
    <property type="molecule type" value="Genomic_DNA"/>
</dbReference>
<name>A0AAE3ZJU2_9ACTN</name>
<organism evidence="1 2">
    <name type="scientific">Catenuloplanes niger</name>
    <dbReference type="NCBI Taxonomy" id="587534"/>
    <lineage>
        <taxon>Bacteria</taxon>
        <taxon>Bacillati</taxon>
        <taxon>Actinomycetota</taxon>
        <taxon>Actinomycetes</taxon>
        <taxon>Micromonosporales</taxon>
        <taxon>Micromonosporaceae</taxon>
        <taxon>Catenuloplanes</taxon>
    </lineage>
</organism>
<dbReference type="Proteomes" id="UP001183629">
    <property type="component" value="Unassembled WGS sequence"/>
</dbReference>
<accession>A0AAE3ZJU2</accession>
<protein>
    <submittedName>
        <fullName evidence="1">Uncharacterized protein</fullName>
    </submittedName>
</protein>
<evidence type="ECO:0000313" key="2">
    <source>
        <dbReference type="Proteomes" id="UP001183629"/>
    </source>
</evidence>
<gene>
    <name evidence="1" type="ORF">J2S44_000266</name>
</gene>
<evidence type="ECO:0000313" key="1">
    <source>
        <dbReference type="EMBL" id="MDR7320016.1"/>
    </source>
</evidence>
<sequence>MSLRRSPVEPARAGDASRTTAAVIGALLTAAFRALGRGRAGPHAGRAAYPPAPVRPVRRTRRARTPMSSMFTCATDPET</sequence>
<dbReference type="RefSeq" id="WP_310408111.1">
    <property type="nucleotide sequence ID" value="NZ_JAVDYC010000001.1"/>
</dbReference>
<dbReference type="AlphaFoldDB" id="A0AAE3ZJU2"/>
<reference evidence="1 2" key="1">
    <citation type="submission" date="2023-07" db="EMBL/GenBank/DDBJ databases">
        <title>Sequencing the genomes of 1000 actinobacteria strains.</title>
        <authorList>
            <person name="Klenk H.-P."/>
        </authorList>
    </citation>
    <scope>NUCLEOTIDE SEQUENCE [LARGE SCALE GENOMIC DNA]</scope>
    <source>
        <strain evidence="1 2">DSM 44711</strain>
    </source>
</reference>
<comment type="caution">
    <text evidence="1">The sequence shown here is derived from an EMBL/GenBank/DDBJ whole genome shotgun (WGS) entry which is preliminary data.</text>
</comment>
<keyword evidence="2" id="KW-1185">Reference proteome</keyword>